<evidence type="ECO:0000313" key="2">
    <source>
        <dbReference type="Proteomes" id="UP000198393"/>
    </source>
</evidence>
<evidence type="ECO:0000313" key="1">
    <source>
        <dbReference type="EMBL" id="SNT39632.1"/>
    </source>
</evidence>
<name>A0A239MBT7_EKHLU</name>
<reference evidence="1 2" key="1">
    <citation type="submission" date="2017-06" db="EMBL/GenBank/DDBJ databases">
        <authorList>
            <person name="Kim H.J."/>
            <person name="Triplett B.A."/>
        </authorList>
    </citation>
    <scope>NUCLEOTIDE SEQUENCE [LARGE SCALE GENOMIC DNA]</scope>
    <source>
        <strain evidence="1 2">DSM 19307</strain>
    </source>
</reference>
<dbReference type="Proteomes" id="UP000198393">
    <property type="component" value="Unassembled WGS sequence"/>
</dbReference>
<organism evidence="1 2">
    <name type="scientific">Ekhidna lutea</name>
    <dbReference type="NCBI Taxonomy" id="447679"/>
    <lineage>
        <taxon>Bacteria</taxon>
        <taxon>Pseudomonadati</taxon>
        <taxon>Bacteroidota</taxon>
        <taxon>Cytophagia</taxon>
        <taxon>Cytophagales</taxon>
        <taxon>Reichenbachiellaceae</taxon>
        <taxon>Ekhidna</taxon>
    </lineage>
</organism>
<dbReference type="AlphaFoldDB" id="A0A239MBT7"/>
<sequence length="271" mass="31028">MRSISLSILFLILIVACEDTTEGPSIEYFSVSISPQMELIDISEVGRTTSGAEEIYTDVYYFVYDSLCEDVVAEGMMVYDSTIPPLVFPNLPAGKYFYNIDVRGEEGIAYDSAASFVLESDTVIETVLTNKQFRFKFEDTSNFSDTGVNYINFLLNFSTIYIPNLNKCTDSLIWTGENYEGYVDNSSYQPYATGFYYSFPIDLTSVQLKFYDESGFLLKSHIIPLEKELEKQYSYTFEVDISSIWSGEEDGNRFNFTIEEVPWFEETIQVN</sequence>
<accession>A0A239MBT7</accession>
<keyword evidence="2" id="KW-1185">Reference proteome</keyword>
<dbReference type="RefSeq" id="WP_144017489.1">
    <property type="nucleotide sequence ID" value="NZ_FZPD01000008.1"/>
</dbReference>
<gene>
    <name evidence="1" type="ORF">SAMN05421640_3757</name>
</gene>
<dbReference type="PROSITE" id="PS51257">
    <property type="entry name" value="PROKAR_LIPOPROTEIN"/>
    <property type="match status" value="1"/>
</dbReference>
<protein>
    <submittedName>
        <fullName evidence="1">Uncharacterized protein</fullName>
    </submittedName>
</protein>
<proteinExistence type="predicted"/>
<dbReference type="EMBL" id="FZPD01000008">
    <property type="protein sequence ID" value="SNT39632.1"/>
    <property type="molecule type" value="Genomic_DNA"/>
</dbReference>